<dbReference type="EMBL" id="QMEB01000028">
    <property type="protein sequence ID" value="NMG18997.1"/>
    <property type="molecule type" value="Genomic_DNA"/>
</dbReference>
<comment type="caution">
    <text evidence="1">The sequence shown here is derived from an EMBL/GenBank/DDBJ whole genome shotgun (WGS) entry which is preliminary data.</text>
</comment>
<gene>
    <name evidence="1" type="ORF">DP116_05865</name>
</gene>
<reference evidence="1 2" key="1">
    <citation type="submission" date="2018-06" db="EMBL/GenBank/DDBJ databases">
        <title>Comparative genomics of Brasilonema spp. strains.</title>
        <authorList>
            <person name="Alvarenga D.O."/>
            <person name="Fiore M.F."/>
            <person name="Varani A.M."/>
        </authorList>
    </citation>
    <scope>NUCLEOTIDE SEQUENCE [LARGE SCALE GENOMIC DNA]</scope>
    <source>
        <strain evidence="1 2">SPC951</strain>
    </source>
</reference>
<evidence type="ECO:0000313" key="2">
    <source>
        <dbReference type="Proteomes" id="UP000718564"/>
    </source>
</evidence>
<evidence type="ECO:0000313" key="1">
    <source>
        <dbReference type="EMBL" id="NMG18997.1"/>
    </source>
</evidence>
<name>A0ABX1P562_9CYAN</name>
<accession>A0ABX1P562</accession>
<protein>
    <submittedName>
        <fullName evidence="1">Uncharacterized protein</fullName>
    </submittedName>
</protein>
<keyword evidence="2" id="KW-1185">Reference proteome</keyword>
<dbReference type="Proteomes" id="UP000718564">
    <property type="component" value="Unassembled WGS sequence"/>
</dbReference>
<sequence length="60" mass="6939">MVSKLFVIFKNKGREQQPNEAHTRLLLSDQGQKRIEQAVLILIRYTCLTIANMHNAINCQ</sequence>
<proteinExistence type="predicted"/>
<organism evidence="1 2">
    <name type="scientific">Brasilonema bromeliae SPC951</name>
    <dbReference type="NCBI Taxonomy" id="385972"/>
    <lineage>
        <taxon>Bacteria</taxon>
        <taxon>Bacillati</taxon>
        <taxon>Cyanobacteriota</taxon>
        <taxon>Cyanophyceae</taxon>
        <taxon>Nostocales</taxon>
        <taxon>Scytonemataceae</taxon>
        <taxon>Brasilonema</taxon>
        <taxon>Bromeliae group (in: Brasilonema)</taxon>
    </lineage>
</organism>